<reference evidence="2 3" key="1">
    <citation type="submission" date="2024-01" db="EMBL/GenBank/DDBJ databases">
        <authorList>
            <person name="Allen C."/>
            <person name="Tagirdzhanova G."/>
        </authorList>
    </citation>
    <scope>NUCLEOTIDE SEQUENCE [LARGE SCALE GENOMIC DNA]</scope>
</reference>
<evidence type="ECO:0000313" key="3">
    <source>
        <dbReference type="Proteomes" id="UP001642405"/>
    </source>
</evidence>
<dbReference type="PANTHER" id="PTHR35910">
    <property type="entry name" value="2EXR DOMAIN-CONTAINING PROTEIN"/>
    <property type="match status" value="1"/>
</dbReference>
<dbReference type="PANTHER" id="PTHR35910:SF1">
    <property type="entry name" value="2EXR DOMAIN-CONTAINING PROTEIN"/>
    <property type="match status" value="1"/>
</dbReference>
<keyword evidence="3" id="KW-1185">Reference proteome</keyword>
<proteinExistence type="predicted"/>
<organism evidence="2 3">
    <name type="scientific">Sporothrix curviconia</name>
    <dbReference type="NCBI Taxonomy" id="1260050"/>
    <lineage>
        <taxon>Eukaryota</taxon>
        <taxon>Fungi</taxon>
        <taxon>Dikarya</taxon>
        <taxon>Ascomycota</taxon>
        <taxon>Pezizomycotina</taxon>
        <taxon>Sordariomycetes</taxon>
        <taxon>Sordariomycetidae</taxon>
        <taxon>Ophiostomatales</taxon>
        <taxon>Ophiostomataceae</taxon>
        <taxon>Sporothrix</taxon>
    </lineage>
</organism>
<accession>A0ABP0AZ61</accession>
<evidence type="ECO:0000259" key="1">
    <source>
        <dbReference type="Pfam" id="PF20150"/>
    </source>
</evidence>
<dbReference type="Pfam" id="PF20150">
    <property type="entry name" value="2EXR"/>
    <property type="match status" value="1"/>
</dbReference>
<evidence type="ECO:0000313" key="2">
    <source>
        <dbReference type="EMBL" id="CAK7212562.1"/>
    </source>
</evidence>
<comment type="caution">
    <text evidence="2">The sequence shown here is derived from an EMBL/GenBank/DDBJ whole genome shotgun (WGS) entry which is preliminary data.</text>
</comment>
<gene>
    <name evidence="2" type="ORF">SCUCBS95973_001506</name>
</gene>
<dbReference type="Proteomes" id="UP001642405">
    <property type="component" value="Unassembled WGS sequence"/>
</dbReference>
<sequence>MASSPTPIFVIDKLRQLGDEMLHSVVHKIRFTNQSLCQVMAAAVTLNDDMYRELYGMYAELNRHFHNCLRFTIAIAHLYLDAKSIVDTQTAMLGLHVMPDPAAGADPTFSRFQDLPAELRLMVWEAAARPSSCRHYLETFSLDAEHGRKDPVAPLLADNGLWKACAESRAVMYRQYGKAFRAYRNNKACQFDLADVGDKYLNEWYGHQLAKYNTDCVGLQLSLRLQVWELRAEALWIDNLLMRLMSSKRHSEMAEAARQWFPQPSGRIRFDLDKIISPCGPEVHY</sequence>
<dbReference type="EMBL" id="CAWUHB010000005">
    <property type="protein sequence ID" value="CAK7212562.1"/>
    <property type="molecule type" value="Genomic_DNA"/>
</dbReference>
<dbReference type="InterPro" id="IPR045518">
    <property type="entry name" value="2EXR"/>
</dbReference>
<protein>
    <recommendedName>
        <fullName evidence="1">2EXR domain-containing protein</fullName>
    </recommendedName>
</protein>
<name>A0ABP0AZ61_9PEZI</name>
<feature type="domain" description="2EXR" evidence="1">
    <location>
        <begin position="109"/>
        <end position="188"/>
    </location>
</feature>